<dbReference type="PROSITE" id="PS50292">
    <property type="entry name" value="PEROXIDASE_3"/>
    <property type="match status" value="1"/>
</dbReference>
<reference evidence="7 8" key="1">
    <citation type="submission" date="2024-01" db="EMBL/GenBank/DDBJ databases">
        <title>A draft genome for the cacao thread blight pathogen Marasmiellus scandens.</title>
        <authorList>
            <person name="Baruah I.K."/>
            <person name="Leung J."/>
            <person name="Bukari Y."/>
            <person name="Amoako-Attah I."/>
            <person name="Meinhardt L.W."/>
            <person name="Bailey B.A."/>
            <person name="Cohen S.P."/>
        </authorList>
    </citation>
    <scope>NUCLEOTIDE SEQUENCE [LARGE SCALE GENOMIC DNA]</scope>
    <source>
        <strain evidence="7 8">GH-19</strain>
    </source>
</reference>
<accession>A0ABR1IWF1</accession>
<evidence type="ECO:0000313" key="7">
    <source>
        <dbReference type="EMBL" id="KAK7439855.1"/>
    </source>
</evidence>
<keyword evidence="1" id="KW-0349">Heme</keyword>
<evidence type="ECO:0000256" key="6">
    <source>
        <dbReference type="SAM" id="Phobius"/>
    </source>
</evidence>
<dbReference type="PANTHER" id="PTHR11903:SF37">
    <property type="entry name" value="PSI-PRODUCING OXYGENASE A"/>
    <property type="match status" value="1"/>
</dbReference>
<keyword evidence="6" id="KW-0472">Membrane</keyword>
<organism evidence="7 8">
    <name type="scientific">Marasmiellus scandens</name>
    <dbReference type="NCBI Taxonomy" id="2682957"/>
    <lineage>
        <taxon>Eukaryota</taxon>
        <taxon>Fungi</taxon>
        <taxon>Dikarya</taxon>
        <taxon>Basidiomycota</taxon>
        <taxon>Agaricomycotina</taxon>
        <taxon>Agaricomycetes</taxon>
        <taxon>Agaricomycetidae</taxon>
        <taxon>Agaricales</taxon>
        <taxon>Marasmiineae</taxon>
        <taxon>Omphalotaceae</taxon>
        <taxon>Marasmiellus</taxon>
    </lineage>
</organism>
<name>A0ABR1IWF1_9AGAR</name>
<evidence type="ECO:0008006" key="9">
    <source>
        <dbReference type="Google" id="ProtNLM"/>
    </source>
</evidence>
<protein>
    <recommendedName>
        <fullName evidence="9">Heme peroxidase</fullName>
    </recommendedName>
</protein>
<dbReference type="EMBL" id="JBANRG010000071">
    <property type="protein sequence ID" value="KAK7439855.1"/>
    <property type="molecule type" value="Genomic_DNA"/>
</dbReference>
<dbReference type="PRINTS" id="PR00457">
    <property type="entry name" value="ANPEROXIDASE"/>
</dbReference>
<dbReference type="InterPro" id="IPR037120">
    <property type="entry name" value="Haem_peroxidase_sf_animal"/>
</dbReference>
<dbReference type="Pfam" id="PF03098">
    <property type="entry name" value="An_peroxidase"/>
    <property type="match status" value="2"/>
</dbReference>
<dbReference type="SUPFAM" id="SSF48113">
    <property type="entry name" value="Heme-dependent peroxidases"/>
    <property type="match status" value="1"/>
</dbReference>
<dbReference type="InterPro" id="IPR010255">
    <property type="entry name" value="Haem_peroxidase_sf"/>
</dbReference>
<dbReference type="InterPro" id="IPR019791">
    <property type="entry name" value="Haem_peroxidase_animal"/>
</dbReference>
<proteinExistence type="predicted"/>
<evidence type="ECO:0000313" key="8">
    <source>
        <dbReference type="Proteomes" id="UP001498398"/>
    </source>
</evidence>
<sequence>MTSFIEVLQNKLEEAITDPLIGIDDIPSYINAVRHPDALNDRLLLQEKLLVLMTRLGDSKASAKQQAFAKKLQAVVIDFLYKDLPHPPGAYLSALSSDSSATAATAPSEGEYVKYAYRAADASNYNPLIPGFGAARQPYARTVPSTTLLTPINTLPDPGLIFDTLLRRPKDQNGKSKFDPHPSGVSSCFFALADLIIHDIFNTNRKDWSINDNSSYLDLSVLYGSSDDQVNAIRRHDGSGQLWEDVFADNRLLLMPPATCAMLVLFCRNHNFIAQKILSINERSNLKPLDKLEANSVKAQDDEIFHRARLVNAAVYIKIILGDYVGAILGQARDRMDWRLDTLAQSRSLTHDVSPRGEGNVVSVEFNLLYRWHATLSEKNEKWTEDEFKAALKEIGLKDEKVDFNKLDPRTFGMAAAKIGSKNTMNNVREWTFGGLERGKDGSFSSEGIAKLLIDATEDRAGAYGARRIPEVMKVIEVMGIQQARSWGSCSMNEFRQFFGLKPYSTFEEWNPDKSVAAAARALYRHIDNLELYVGLQAEQAKAPGPGAGLCPGFTISRTILADAVCLTRGDRFLTVECTPYNLTTYGYRTLLPSTITTGEQDGSYGGNLTRLLFCHLPAQYPAGSVLAHFPFLEPKFFKEQMKDIDRKERTNEIVKYKWDRPAVPKGPAGYLTNKGDTKAGYERVISSYEGVKQILEGTVPITEREKDSHKVWSSGYEERIKNVIGGSKIPDLQVEKELVEKHLPKQSHLFGQEGAEFPSLQAYFENLVKKCAQEKVFGTSDGTTGQRGGERYLDLMKDVINTLPVKWICEQIAGIPVRIHEDDDSGSKDIWTEEELMKRFAHVCQYIFVNVSPVDDWELRESSVKLFKYFSKHVVEQLNQHASWIRSRFADNVTDTWDQFARHNRHTSRGFLTKLWERRGNKTSEELAAALFVETVISARHWSQSVGHILNAILPGEGELHTKMNVADVKTFASQVFAEDPVVSGTYRTALQDTVVPGVSEKIVAGERVFVSFVGVNKSRPAGAAKIAGVGQYGILGVGEYGLMSPAFFDTITPTVISAILRELPNLKRAPGQSGKFNRFTEHPKTLNGAPQQVYIDAVGALGPFPDSLIVQVGNIARTREFSVSKKGRGNEKTYLPTYISLTGAALVTFALYWKMYVRK</sequence>
<keyword evidence="6" id="KW-1133">Transmembrane helix</keyword>
<keyword evidence="6" id="KW-0812">Transmembrane</keyword>
<dbReference type="CDD" id="cd09817">
    <property type="entry name" value="linoleate_diol_synthase_like"/>
    <property type="match status" value="1"/>
</dbReference>
<evidence type="ECO:0000256" key="3">
    <source>
        <dbReference type="ARBA" id="ARBA00022964"/>
    </source>
</evidence>
<dbReference type="InterPro" id="IPR050783">
    <property type="entry name" value="Oxylipin_biosynth_metab"/>
</dbReference>
<evidence type="ECO:0000256" key="2">
    <source>
        <dbReference type="ARBA" id="ARBA00022723"/>
    </source>
</evidence>
<evidence type="ECO:0000256" key="5">
    <source>
        <dbReference type="ARBA" id="ARBA00023004"/>
    </source>
</evidence>
<keyword evidence="8" id="KW-1185">Reference proteome</keyword>
<keyword evidence="2" id="KW-0479">Metal-binding</keyword>
<gene>
    <name evidence="7" type="ORF">VKT23_017426</name>
</gene>
<evidence type="ECO:0000256" key="4">
    <source>
        <dbReference type="ARBA" id="ARBA00023002"/>
    </source>
</evidence>
<keyword evidence="4" id="KW-0560">Oxidoreductase</keyword>
<dbReference type="Proteomes" id="UP001498398">
    <property type="component" value="Unassembled WGS sequence"/>
</dbReference>
<comment type="caution">
    <text evidence="7">The sequence shown here is derived from an EMBL/GenBank/DDBJ whole genome shotgun (WGS) entry which is preliminary data.</text>
</comment>
<dbReference type="Gene3D" id="1.10.640.10">
    <property type="entry name" value="Haem peroxidase domain superfamily, animal type"/>
    <property type="match status" value="1"/>
</dbReference>
<dbReference type="PANTHER" id="PTHR11903">
    <property type="entry name" value="PROSTAGLANDIN G/H SYNTHASE"/>
    <property type="match status" value="1"/>
</dbReference>
<keyword evidence="3" id="KW-0223">Dioxygenase</keyword>
<keyword evidence="5" id="KW-0408">Iron</keyword>
<evidence type="ECO:0000256" key="1">
    <source>
        <dbReference type="ARBA" id="ARBA00022617"/>
    </source>
</evidence>
<dbReference type="InterPro" id="IPR034812">
    <property type="entry name" value="Ppo-like_N"/>
</dbReference>
<feature type="transmembrane region" description="Helical" evidence="6">
    <location>
        <begin position="1136"/>
        <end position="1155"/>
    </location>
</feature>